<evidence type="ECO:0000256" key="3">
    <source>
        <dbReference type="ARBA" id="ARBA00023163"/>
    </source>
</evidence>
<gene>
    <name evidence="5" type="ORF">MMUR_03740</name>
</gene>
<dbReference type="RefSeq" id="WP_068914477.1">
    <property type="nucleotide sequence ID" value="NZ_BAAAMC010000016.1"/>
</dbReference>
<dbReference type="PANTHER" id="PTHR43537">
    <property type="entry name" value="TRANSCRIPTIONAL REGULATOR, GNTR FAMILY"/>
    <property type="match status" value="1"/>
</dbReference>
<dbReference type="InterPro" id="IPR011711">
    <property type="entry name" value="GntR_C"/>
</dbReference>
<dbReference type="GO" id="GO:0003700">
    <property type="term" value="F:DNA-binding transcription factor activity"/>
    <property type="evidence" value="ECO:0007669"/>
    <property type="project" value="InterPro"/>
</dbReference>
<organism evidence="5 6">
    <name type="scientific">Mycolicibacterium murale</name>
    <dbReference type="NCBI Taxonomy" id="182220"/>
    <lineage>
        <taxon>Bacteria</taxon>
        <taxon>Bacillati</taxon>
        <taxon>Actinomycetota</taxon>
        <taxon>Actinomycetes</taxon>
        <taxon>Mycobacteriales</taxon>
        <taxon>Mycobacteriaceae</taxon>
        <taxon>Mycolicibacterium</taxon>
    </lineage>
</organism>
<evidence type="ECO:0000256" key="2">
    <source>
        <dbReference type="ARBA" id="ARBA00023125"/>
    </source>
</evidence>
<evidence type="ECO:0000256" key="1">
    <source>
        <dbReference type="ARBA" id="ARBA00023015"/>
    </source>
</evidence>
<accession>A0A7I9WFZ3</accession>
<dbReference type="InterPro" id="IPR036388">
    <property type="entry name" value="WH-like_DNA-bd_sf"/>
</dbReference>
<protein>
    <submittedName>
        <fullName evidence="5">Putative transcriptional regulator, GntR family protein</fullName>
    </submittedName>
</protein>
<dbReference type="PRINTS" id="PR00035">
    <property type="entry name" value="HTHGNTR"/>
</dbReference>
<dbReference type="SUPFAM" id="SSF48008">
    <property type="entry name" value="GntR ligand-binding domain-like"/>
    <property type="match status" value="1"/>
</dbReference>
<proteinExistence type="predicted"/>
<dbReference type="Pfam" id="PF00392">
    <property type="entry name" value="GntR"/>
    <property type="match status" value="1"/>
</dbReference>
<dbReference type="Proteomes" id="UP000465241">
    <property type="component" value="Unassembled WGS sequence"/>
</dbReference>
<dbReference type="EMBL" id="BLKT01000003">
    <property type="protein sequence ID" value="GFG56238.1"/>
    <property type="molecule type" value="Genomic_DNA"/>
</dbReference>
<name>A0A7I9WFZ3_9MYCO</name>
<keyword evidence="2" id="KW-0238">DNA-binding</keyword>
<feature type="domain" description="HTH gntR-type" evidence="4">
    <location>
        <begin position="12"/>
        <end position="79"/>
    </location>
</feature>
<dbReference type="Gene3D" id="1.10.10.10">
    <property type="entry name" value="Winged helix-like DNA-binding domain superfamily/Winged helix DNA-binding domain"/>
    <property type="match status" value="1"/>
</dbReference>
<comment type="caution">
    <text evidence="5">The sequence shown here is derived from an EMBL/GenBank/DDBJ whole genome shotgun (WGS) entry which is preliminary data.</text>
</comment>
<dbReference type="GO" id="GO:0003677">
    <property type="term" value="F:DNA binding"/>
    <property type="evidence" value="ECO:0007669"/>
    <property type="project" value="UniProtKB-KW"/>
</dbReference>
<dbReference type="InterPro" id="IPR000524">
    <property type="entry name" value="Tscrpt_reg_HTH_GntR"/>
</dbReference>
<dbReference type="SMART" id="SM00345">
    <property type="entry name" value="HTH_GNTR"/>
    <property type="match status" value="1"/>
</dbReference>
<evidence type="ECO:0000313" key="5">
    <source>
        <dbReference type="EMBL" id="GFG56238.1"/>
    </source>
</evidence>
<dbReference type="Gene3D" id="1.20.120.530">
    <property type="entry name" value="GntR ligand-binding domain-like"/>
    <property type="match status" value="1"/>
</dbReference>
<evidence type="ECO:0000313" key="6">
    <source>
        <dbReference type="Proteomes" id="UP000465241"/>
    </source>
</evidence>
<dbReference type="PANTHER" id="PTHR43537:SF24">
    <property type="entry name" value="GLUCONATE OPERON TRANSCRIPTIONAL REPRESSOR"/>
    <property type="match status" value="1"/>
</dbReference>
<dbReference type="SUPFAM" id="SSF46785">
    <property type="entry name" value="Winged helix' DNA-binding domain"/>
    <property type="match status" value="1"/>
</dbReference>
<keyword evidence="3" id="KW-0804">Transcription</keyword>
<evidence type="ECO:0000259" key="4">
    <source>
        <dbReference type="PROSITE" id="PS50949"/>
    </source>
</evidence>
<dbReference type="AlphaFoldDB" id="A0A7I9WFZ3"/>
<keyword evidence="6" id="KW-1185">Reference proteome</keyword>
<dbReference type="Pfam" id="PF07729">
    <property type="entry name" value="FCD"/>
    <property type="match status" value="1"/>
</dbReference>
<dbReference type="PROSITE" id="PS50949">
    <property type="entry name" value="HTH_GNTR"/>
    <property type="match status" value="1"/>
</dbReference>
<dbReference type="InterPro" id="IPR008920">
    <property type="entry name" value="TF_FadR/GntR_C"/>
</dbReference>
<reference evidence="5 6" key="1">
    <citation type="journal article" date="2019" name="Emerg. Microbes Infect.">
        <title>Comprehensive subspecies identification of 175 nontuberculous mycobacteria species based on 7547 genomic profiles.</title>
        <authorList>
            <person name="Matsumoto Y."/>
            <person name="Kinjo T."/>
            <person name="Motooka D."/>
            <person name="Nabeya D."/>
            <person name="Jung N."/>
            <person name="Uechi K."/>
            <person name="Horii T."/>
            <person name="Iida T."/>
            <person name="Fujita J."/>
            <person name="Nakamura S."/>
        </authorList>
    </citation>
    <scope>NUCLEOTIDE SEQUENCE [LARGE SCALE GENOMIC DNA]</scope>
    <source>
        <strain evidence="5 6">JCM 13392</strain>
    </source>
</reference>
<sequence>MPVPQKAAPKRQLLRDDAFNAIRAAIVDGTLEPEEKLIDTELSAWLGVSRTPIREALARLEAAGLVQTRPGRYTMVSPLDIRALQDAQSVVAAMQELAVRDAVPAMTGEHIEAMRLANDRFSLALRAQDVDAAIAADDEFHAVAVDLCANAAVAAVLDQYMPVLRRMERARFSALVGRSSVDQHSEIITLAEAGDAEGAGRAARLNWMTLQPE</sequence>
<keyword evidence="1" id="KW-0805">Transcription regulation</keyword>
<dbReference type="CDD" id="cd07377">
    <property type="entry name" value="WHTH_GntR"/>
    <property type="match status" value="1"/>
</dbReference>
<dbReference type="InterPro" id="IPR036390">
    <property type="entry name" value="WH_DNA-bd_sf"/>
</dbReference>
<dbReference type="SMART" id="SM00895">
    <property type="entry name" value="FCD"/>
    <property type="match status" value="1"/>
</dbReference>